<evidence type="ECO:0000259" key="2">
    <source>
        <dbReference type="Pfam" id="PF19657"/>
    </source>
</evidence>
<feature type="signal peptide" evidence="1">
    <location>
        <begin position="1"/>
        <end position="20"/>
    </location>
</feature>
<reference evidence="4" key="1">
    <citation type="submission" date="2012-11" db="EMBL/GenBank/DDBJ databases">
        <authorList>
            <person name="Lucero-Rivera Y.E."/>
            <person name="Tovar-Ramirez D."/>
        </authorList>
    </citation>
    <scope>NUCLEOTIDE SEQUENCE [LARGE SCALE GENOMIC DNA]</scope>
    <source>
        <strain evidence="4">Araruama</strain>
    </source>
</reference>
<comment type="caution">
    <text evidence="3">The sequence shown here is derived from an EMBL/GenBank/DDBJ whole genome shotgun (WGS) entry which is preliminary data.</text>
</comment>
<dbReference type="InterPro" id="IPR046158">
    <property type="entry name" value="DUF6160"/>
</dbReference>
<evidence type="ECO:0000256" key="1">
    <source>
        <dbReference type="SAM" id="SignalP"/>
    </source>
</evidence>
<sequence>MFRYLYLILMAIIVPVSASALVALTDNEMSDVTGQTGISIVIPDLDFGVSMTRLSLTDGDGLSGYPNPAYLVIDNINHASFGNFNLATKIAMNDTVAHKIGMDPNSVYGTGMKSLDIDVGTDGDGSFINIELPKMQLYTGDFDDVHIRVADNQMGTNGTDLAYFSLPGLYFEGIGGNIKVRPDRNTKDGGIDVKITNTPFYLYNTELTIRDSDPDTPNGQDALELNQFYLHDGNNNPFILRNGHFSLNVGRKNGQNWLKLIAHEWEGDLYANLGEMKWCGTQFGRWEIGRIIQHENAHTYISGHSMGLDMEISARLDIENLYYIYGTGPGDYNNSHMLHLAQTFSGTESNPGTWSFSGNLQIGDIDNNRPATLDFGSDGTSNMLALNLPLKGCLGIESVQLGGQDFGPVVAHGMDIKMLKIYIPHR</sequence>
<gene>
    <name evidence="3" type="ORF">OMM_03243</name>
</gene>
<dbReference type="EMBL" id="ATBP01000424">
    <property type="protein sequence ID" value="ETR70430.1"/>
    <property type="molecule type" value="Genomic_DNA"/>
</dbReference>
<keyword evidence="1" id="KW-0732">Signal</keyword>
<accession>A0A1V1P6J3</accession>
<protein>
    <recommendedName>
        <fullName evidence="2">DUF6160 domain-containing protein</fullName>
    </recommendedName>
</protein>
<organism evidence="3 4">
    <name type="scientific">Candidatus Magnetoglobus multicellularis str. Araruama</name>
    <dbReference type="NCBI Taxonomy" id="890399"/>
    <lineage>
        <taxon>Bacteria</taxon>
        <taxon>Pseudomonadati</taxon>
        <taxon>Thermodesulfobacteriota</taxon>
        <taxon>Desulfobacteria</taxon>
        <taxon>Desulfobacterales</taxon>
        <taxon>Desulfobacteraceae</taxon>
        <taxon>Candidatus Magnetoglobus</taxon>
    </lineage>
</organism>
<proteinExistence type="predicted"/>
<dbReference type="AlphaFoldDB" id="A0A1V1P6J3"/>
<evidence type="ECO:0000313" key="3">
    <source>
        <dbReference type="EMBL" id="ETR70430.1"/>
    </source>
</evidence>
<name>A0A1V1P6J3_9BACT</name>
<feature type="domain" description="DUF6160" evidence="2">
    <location>
        <begin position="5"/>
        <end position="81"/>
    </location>
</feature>
<evidence type="ECO:0000313" key="4">
    <source>
        <dbReference type="Proteomes" id="UP000189670"/>
    </source>
</evidence>
<dbReference type="Proteomes" id="UP000189670">
    <property type="component" value="Unassembled WGS sequence"/>
</dbReference>
<dbReference type="Pfam" id="PF19657">
    <property type="entry name" value="DUF6160"/>
    <property type="match status" value="1"/>
</dbReference>
<feature type="chain" id="PRO_5010715717" description="DUF6160 domain-containing protein" evidence="1">
    <location>
        <begin position="21"/>
        <end position="426"/>
    </location>
</feature>